<comment type="catalytic activity">
    <reaction evidence="6 7">
        <text>(2S)-2-hydroxy-3-oxobutyl phosphate + 5-amino-6-(D-ribitylamino)uracil = 6,7-dimethyl-8-(1-D-ribityl)lumazine + phosphate + 2 H2O + H(+)</text>
        <dbReference type="Rhea" id="RHEA:26152"/>
        <dbReference type="ChEBI" id="CHEBI:15377"/>
        <dbReference type="ChEBI" id="CHEBI:15378"/>
        <dbReference type="ChEBI" id="CHEBI:15934"/>
        <dbReference type="ChEBI" id="CHEBI:43474"/>
        <dbReference type="ChEBI" id="CHEBI:58201"/>
        <dbReference type="ChEBI" id="CHEBI:58830"/>
        <dbReference type="EC" id="2.5.1.78"/>
    </reaction>
</comment>
<dbReference type="RefSeq" id="WP_158350969.1">
    <property type="nucleotide sequence ID" value="NZ_CP032999.1"/>
</dbReference>
<evidence type="ECO:0000256" key="1">
    <source>
        <dbReference type="ARBA" id="ARBA00004917"/>
    </source>
</evidence>
<proteinExistence type="inferred from homology"/>
<comment type="function">
    <text evidence="7">Catalyzes the formation of 6,7-dimethyl-8-ribityllumazine by condensation of 5-amino-6-(D-ribitylamino)uracil with 3,4-dihydroxy-2-butanone 4-phosphate. This is the penultimate step in the biosynthesis of riboflavin.</text>
</comment>
<dbReference type="CDD" id="cd09209">
    <property type="entry name" value="Lumazine_synthase-I"/>
    <property type="match status" value="1"/>
</dbReference>
<feature type="binding site" evidence="7">
    <location>
        <position position="128"/>
    </location>
    <ligand>
        <name>(2S)-2-hydroxy-3-oxobutyl phosphate</name>
        <dbReference type="ChEBI" id="CHEBI:58830"/>
    </ligand>
</feature>
<feature type="active site" description="Proton donor" evidence="7">
    <location>
        <position position="89"/>
    </location>
</feature>
<feature type="binding site" evidence="7">
    <location>
        <begin position="57"/>
        <end position="59"/>
    </location>
    <ligand>
        <name>5-amino-6-(D-ribitylamino)uracil</name>
        <dbReference type="ChEBI" id="CHEBI:15934"/>
    </ligand>
</feature>
<dbReference type="Pfam" id="PF00885">
    <property type="entry name" value="DMRL_synthase"/>
    <property type="match status" value="1"/>
</dbReference>
<dbReference type="NCBIfam" id="TIGR00114">
    <property type="entry name" value="lumazine-synth"/>
    <property type="match status" value="1"/>
</dbReference>
<gene>
    <name evidence="7" type="primary">ribH</name>
    <name evidence="8" type="ORF">D9V78_01525</name>
</gene>
<feature type="binding site" evidence="7">
    <location>
        <position position="22"/>
    </location>
    <ligand>
        <name>5-amino-6-(D-ribitylamino)uracil</name>
        <dbReference type="ChEBI" id="CHEBI:15934"/>
    </ligand>
</feature>
<dbReference type="UniPathway" id="UPA00275">
    <property type="reaction ID" value="UER00404"/>
</dbReference>
<evidence type="ECO:0000256" key="2">
    <source>
        <dbReference type="ARBA" id="ARBA00007424"/>
    </source>
</evidence>
<dbReference type="Gene3D" id="3.40.50.960">
    <property type="entry name" value="Lumazine/riboflavin synthase"/>
    <property type="match status" value="1"/>
</dbReference>
<feature type="binding site" evidence="7">
    <location>
        <position position="114"/>
    </location>
    <ligand>
        <name>5-amino-6-(D-ribitylamino)uracil</name>
        <dbReference type="ChEBI" id="CHEBI:15934"/>
    </ligand>
</feature>
<comment type="subunit">
    <text evidence="7">Forms an icosahedral capsid composed of 60 subunits, arranged as a dodecamer of pentamers.</text>
</comment>
<accession>A0A4D6Y941</accession>
<protein>
    <recommendedName>
        <fullName evidence="3 7">6,7-dimethyl-8-ribityllumazine synthase</fullName>
        <shortName evidence="7">DMRL synthase</shortName>
        <shortName evidence="7">LS</shortName>
        <shortName evidence="7">Lumazine synthase</shortName>
        <ecNumber evidence="3 7">2.5.1.78</ecNumber>
    </recommendedName>
</protein>
<sequence>MKIIQSDIISKDAKIAIIVPRFNNFININLLNGAIDILNRMGQVKNENITIIKIPGSYEIPIIANILTHKCKYHGIIALGTIIKGETIHFHTLSSDITTKISNISIKTNIPIALGILMTENIEQAIHRSGAKLGNKGSEAALTILEMINVIKNITK</sequence>
<evidence type="ECO:0000256" key="3">
    <source>
        <dbReference type="ARBA" id="ARBA00012664"/>
    </source>
</evidence>
<dbReference type="Proteomes" id="UP000298685">
    <property type="component" value="Chromosome"/>
</dbReference>
<dbReference type="GO" id="GO:0005829">
    <property type="term" value="C:cytosol"/>
    <property type="evidence" value="ECO:0007669"/>
    <property type="project" value="TreeGrafter"/>
</dbReference>
<comment type="similarity">
    <text evidence="2 7">Belongs to the DMRL synthase family.</text>
</comment>
<organism evidence="8 9">
    <name type="scientific">Buchnera aphidicola</name>
    <name type="common">Sarucallis kahawaluokalani</name>
    <dbReference type="NCBI Taxonomy" id="1241878"/>
    <lineage>
        <taxon>Bacteria</taxon>
        <taxon>Pseudomonadati</taxon>
        <taxon>Pseudomonadota</taxon>
        <taxon>Gammaproteobacteria</taxon>
        <taxon>Enterobacterales</taxon>
        <taxon>Erwiniaceae</taxon>
        <taxon>Buchnera</taxon>
    </lineage>
</organism>
<dbReference type="OrthoDB" id="9809709at2"/>
<evidence type="ECO:0000313" key="9">
    <source>
        <dbReference type="Proteomes" id="UP000298685"/>
    </source>
</evidence>
<dbReference type="NCBIfam" id="NF000812">
    <property type="entry name" value="PRK00061.1-4"/>
    <property type="match status" value="1"/>
</dbReference>
<keyword evidence="4 7" id="KW-0686">Riboflavin biosynthesis</keyword>
<comment type="pathway">
    <text evidence="1 7">Cofactor biosynthesis; riboflavin biosynthesis; riboflavin from 2-hydroxy-3-oxobutyl phosphate and 5-amino-6-(D-ribitylamino)uracil: step 1/2.</text>
</comment>
<feature type="binding site" evidence="7">
    <location>
        <begin position="86"/>
        <end position="87"/>
    </location>
    <ligand>
        <name>(2S)-2-hydroxy-3-oxobutyl phosphate</name>
        <dbReference type="ChEBI" id="CHEBI:58830"/>
    </ligand>
</feature>
<dbReference type="InterPro" id="IPR036467">
    <property type="entry name" value="LS/RS_sf"/>
</dbReference>
<evidence type="ECO:0000256" key="7">
    <source>
        <dbReference type="HAMAP-Rule" id="MF_00178"/>
    </source>
</evidence>
<feature type="binding site" evidence="7">
    <location>
        <begin position="81"/>
        <end position="83"/>
    </location>
    <ligand>
        <name>5-amino-6-(D-ribitylamino)uracil</name>
        <dbReference type="ChEBI" id="CHEBI:15934"/>
    </ligand>
</feature>
<dbReference type="AlphaFoldDB" id="A0A4D6Y941"/>
<dbReference type="SUPFAM" id="SSF52121">
    <property type="entry name" value="Lumazine synthase"/>
    <property type="match status" value="1"/>
</dbReference>
<dbReference type="GO" id="GO:0009349">
    <property type="term" value="C:riboflavin synthase complex"/>
    <property type="evidence" value="ECO:0007669"/>
    <property type="project" value="UniProtKB-UniRule"/>
</dbReference>
<dbReference type="HAMAP" id="MF_00178">
    <property type="entry name" value="Lumazine_synth"/>
    <property type="match status" value="1"/>
</dbReference>
<evidence type="ECO:0000256" key="6">
    <source>
        <dbReference type="ARBA" id="ARBA00048785"/>
    </source>
</evidence>
<name>A0A4D6Y941_9GAMM</name>
<dbReference type="InterPro" id="IPR002180">
    <property type="entry name" value="LS/RS"/>
</dbReference>
<reference evidence="8 9" key="1">
    <citation type="submission" date="2018-10" db="EMBL/GenBank/DDBJ databases">
        <title>Comparative functional genomics of the obligate endosymbiont Buchnera aphidicola.</title>
        <authorList>
            <person name="Chong R.A."/>
        </authorList>
    </citation>
    <scope>NUCLEOTIDE SEQUENCE [LARGE SCALE GENOMIC DNA]</scope>
    <source>
        <strain evidence="8 9">Ska</strain>
    </source>
</reference>
<dbReference type="GO" id="GO:0009231">
    <property type="term" value="P:riboflavin biosynthetic process"/>
    <property type="evidence" value="ECO:0007669"/>
    <property type="project" value="UniProtKB-UniRule"/>
</dbReference>
<evidence type="ECO:0000313" key="8">
    <source>
        <dbReference type="EMBL" id="QCI26197.1"/>
    </source>
</evidence>
<dbReference type="InterPro" id="IPR034964">
    <property type="entry name" value="LS"/>
</dbReference>
<evidence type="ECO:0000256" key="4">
    <source>
        <dbReference type="ARBA" id="ARBA00022619"/>
    </source>
</evidence>
<dbReference type="PANTHER" id="PTHR21058:SF0">
    <property type="entry name" value="6,7-DIMETHYL-8-RIBITYLLUMAZINE SYNTHASE"/>
    <property type="match status" value="1"/>
</dbReference>
<evidence type="ECO:0000256" key="5">
    <source>
        <dbReference type="ARBA" id="ARBA00022679"/>
    </source>
</evidence>
<dbReference type="EMBL" id="CP032999">
    <property type="protein sequence ID" value="QCI26197.1"/>
    <property type="molecule type" value="Genomic_DNA"/>
</dbReference>
<dbReference type="PANTHER" id="PTHR21058">
    <property type="entry name" value="6,7-DIMETHYL-8-RIBITYLLUMAZINE SYNTHASE DMRL SYNTHASE LUMAZINE SYNTHASE"/>
    <property type="match status" value="1"/>
</dbReference>
<dbReference type="EC" id="2.5.1.78" evidence="3 7"/>
<keyword evidence="5 7" id="KW-0808">Transferase</keyword>
<dbReference type="GO" id="GO:0000906">
    <property type="term" value="F:6,7-dimethyl-8-ribityllumazine synthase activity"/>
    <property type="evidence" value="ECO:0007669"/>
    <property type="project" value="UniProtKB-UniRule"/>
</dbReference>